<sequence length="77" mass="8872">ESGNPSDFNAFRKVCRRTKRTFFDSRIHEIASTNKRPWDLMNWIQQRKLPPAEAITYNGRPYGGPLGCPPQHLQCGL</sequence>
<gene>
    <name evidence="1" type="ORF">CVT26_001630</name>
</gene>
<reference evidence="1 2" key="1">
    <citation type="journal article" date="2018" name="Evol. Lett.">
        <title>Horizontal gene cluster transfer increased hallucinogenic mushroom diversity.</title>
        <authorList>
            <person name="Reynolds H.T."/>
            <person name="Vijayakumar V."/>
            <person name="Gluck-Thaler E."/>
            <person name="Korotkin H.B."/>
            <person name="Matheny P.B."/>
            <person name="Slot J.C."/>
        </authorList>
    </citation>
    <scope>NUCLEOTIDE SEQUENCE [LARGE SCALE GENOMIC DNA]</scope>
    <source>
        <strain evidence="1 2">SRW20</strain>
    </source>
</reference>
<dbReference type="OrthoDB" id="412006at2759"/>
<evidence type="ECO:0000313" key="1">
    <source>
        <dbReference type="EMBL" id="PPR07648.1"/>
    </source>
</evidence>
<comment type="caution">
    <text evidence="1">The sequence shown here is derived from an EMBL/GenBank/DDBJ whole genome shotgun (WGS) entry which is preliminary data.</text>
</comment>
<evidence type="ECO:0000313" key="2">
    <source>
        <dbReference type="Proteomes" id="UP000284706"/>
    </source>
</evidence>
<dbReference type="STRING" id="231916.A0A409YXE1"/>
<dbReference type="EMBL" id="NHYE01000049">
    <property type="protein sequence ID" value="PPR07648.1"/>
    <property type="molecule type" value="Genomic_DNA"/>
</dbReference>
<dbReference type="InParanoid" id="A0A409YXE1"/>
<dbReference type="AlphaFoldDB" id="A0A409YXE1"/>
<organism evidence="1 2">
    <name type="scientific">Gymnopilus dilepis</name>
    <dbReference type="NCBI Taxonomy" id="231916"/>
    <lineage>
        <taxon>Eukaryota</taxon>
        <taxon>Fungi</taxon>
        <taxon>Dikarya</taxon>
        <taxon>Basidiomycota</taxon>
        <taxon>Agaricomycotina</taxon>
        <taxon>Agaricomycetes</taxon>
        <taxon>Agaricomycetidae</taxon>
        <taxon>Agaricales</taxon>
        <taxon>Agaricineae</taxon>
        <taxon>Hymenogastraceae</taxon>
        <taxon>Gymnopilus</taxon>
    </lineage>
</organism>
<feature type="non-terminal residue" evidence="1">
    <location>
        <position position="1"/>
    </location>
</feature>
<dbReference type="Proteomes" id="UP000284706">
    <property type="component" value="Unassembled WGS sequence"/>
</dbReference>
<protein>
    <submittedName>
        <fullName evidence="1">Uncharacterized protein</fullName>
    </submittedName>
</protein>
<proteinExistence type="predicted"/>
<keyword evidence="2" id="KW-1185">Reference proteome</keyword>
<name>A0A409YXE1_9AGAR</name>
<accession>A0A409YXE1</accession>